<dbReference type="AlphaFoldDB" id="A0A3S2X6T5"/>
<dbReference type="InterPro" id="IPR009057">
    <property type="entry name" value="Homeodomain-like_sf"/>
</dbReference>
<gene>
    <name evidence="2" type="ORF">EM808_04400</name>
</gene>
<dbReference type="Gene3D" id="1.10.10.2840">
    <property type="entry name" value="PucR C-terminal helix-turn-helix domain"/>
    <property type="match status" value="1"/>
</dbReference>
<dbReference type="InterPro" id="IPR042070">
    <property type="entry name" value="PucR_C-HTH_sf"/>
</dbReference>
<sequence length="311" mass="36287">MQFTLIGGIMMKQKLLTYFHGAVEQTTPPSDFQLDSYHWFHIDGENGWFGFQKSEMDLSQFDLLKTLFNHYLPEGIKENREETMWSEYLYFGGMLPDNPCENFRIIQFQINDPHVDKDAIETVFKGFTHSSSMVIWNGANRGIIVERNGNFLEDEEYSSFAEAIQSDFYFTITFYIGKVMAFLTESAAIFSQEKSFFTAGLAINPGDRTLSFETILPHLLISRLGDQELEPFKKWFSILEEDKELLLTIKTFIENNGHNTNTAKKLFIHRNTLQYRLDKFTERTGLPLKNYHNFFTAYLACLYFSNNKPRS</sequence>
<evidence type="ECO:0000313" key="3">
    <source>
        <dbReference type="Proteomes" id="UP000288024"/>
    </source>
</evidence>
<dbReference type="PANTHER" id="PTHR33744">
    <property type="entry name" value="CARBOHYDRATE DIACID REGULATOR"/>
    <property type="match status" value="1"/>
</dbReference>
<dbReference type="Proteomes" id="UP000288024">
    <property type="component" value="Unassembled WGS sequence"/>
</dbReference>
<name>A0A3S2X6T5_9BACI</name>
<evidence type="ECO:0000313" key="2">
    <source>
        <dbReference type="EMBL" id="RVT67721.1"/>
    </source>
</evidence>
<dbReference type="SUPFAM" id="SSF46689">
    <property type="entry name" value="Homeodomain-like"/>
    <property type="match status" value="1"/>
</dbReference>
<keyword evidence="3" id="KW-1185">Reference proteome</keyword>
<dbReference type="InterPro" id="IPR025736">
    <property type="entry name" value="PucR_C-HTH_dom"/>
</dbReference>
<dbReference type="InterPro" id="IPR051448">
    <property type="entry name" value="CdaR-like_regulators"/>
</dbReference>
<accession>A0A3S2X6T5</accession>
<dbReference type="Pfam" id="PF13556">
    <property type="entry name" value="HTH_30"/>
    <property type="match status" value="1"/>
</dbReference>
<dbReference type="EMBL" id="RZTZ01000001">
    <property type="protein sequence ID" value="RVT67721.1"/>
    <property type="molecule type" value="Genomic_DNA"/>
</dbReference>
<feature type="domain" description="PucR C-terminal helix-turn-helix" evidence="1">
    <location>
        <begin position="245"/>
        <end position="302"/>
    </location>
</feature>
<reference evidence="2 3" key="1">
    <citation type="submission" date="2019-01" db="EMBL/GenBank/DDBJ databases">
        <title>Bacillus sp. M5HDSG1-1, whole genome shotgun sequence.</title>
        <authorList>
            <person name="Tuo L."/>
        </authorList>
    </citation>
    <scope>NUCLEOTIDE SEQUENCE [LARGE SCALE GENOMIC DNA]</scope>
    <source>
        <strain evidence="2 3">M5HDSG1-1</strain>
    </source>
</reference>
<proteinExistence type="predicted"/>
<organism evidence="2 3">
    <name type="scientific">Niallia taxi</name>
    <dbReference type="NCBI Taxonomy" id="2499688"/>
    <lineage>
        <taxon>Bacteria</taxon>
        <taxon>Bacillati</taxon>
        <taxon>Bacillota</taxon>
        <taxon>Bacilli</taxon>
        <taxon>Bacillales</taxon>
        <taxon>Bacillaceae</taxon>
        <taxon>Niallia</taxon>
    </lineage>
</organism>
<protein>
    <recommendedName>
        <fullName evidence="1">PucR C-terminal helix-turn-helix domain-containing protein</fullName>
    </recommendedName>
</protein>
<dbReference type="PANTHER" id="PTHR33744:SF15">
    <property type="entry name" value="CARBOHYDRATE DIACID REGULATOR"/>
    <property type="match status" value="1"/>
</dbReference>
<comment type="caution">
    <text evidence="2">The sequence shown here is derived from an EMBL/GenBank/DDBJ whole genome shotgun (WGS) entry which is preliminary data.</text>
</comment>
<evidence type="ECO:0000259" key="1">
    <source>
        <dbReference type="Pfam" id="PF13556"/>
    </source>
</evidence>